<dbReference type="InterPro" id="IPR011053">
    <property type="entry name" value="Single_hybrid_motif"/>
</dbReference>
<proteinExistence type="predicted"/>
<name>A0ABQ2VJN1_9ACTN</name>
<keyword evidence="3" id="KW-1185">Reference proteome</keyword>
<organism evidence="2 3">
    <name type="scientific">Streptomyces albospinus</name>
    <dbReference type="NCBI Taxonomy" id="285515"/>
    <lineage>
        <taxon>Bacteria</taxon>
        <taxon>Bacillati</taxon>
        <taxon>Actinomycetota</taxon>
        <taxon>Actinomycetes</taxon>
        <taxon>Kitasatosporales</taxon>
        <taxon>Streptomycetaceae</taxon>
        <taxon>Streptomyces</taxon>
    </lineage>
</organism>
<feature type="region of interest" description="Disordered" evidence="1">
    <location>
        <begin position="32"/>
        <end position="53"/>
    </location>
</feature>
<sequence length="53" mass="5394">MVAHAGAPVRKGDPVAVVETAKSTIADHRATDGAVGARCPTAGDRLLQSPEEL</sequence>
<comment type="caution">
    <text evidence="2">The sequence shown here is derived from an EMBL/GenBank/DDBJ whole genome shotgun (WGS) entry which is preliminary data.</text>
</comment>
<dbReference type="EMBL" id="BMRP01000038">
    <property type="protein sequence ID" value="GGU91561.1"/>
    <property type="molecule type" value="Genomic_DNA"/>
</dbReference>
<protein>
    <submittedName>
        <fullName evidence="2">Uncharacterized protein</fullName>
    </submittedName>
</protein>
<reference evidence="3" key="1">
    <citation type="journal article" date="2019" name="Int. J. Syst. Evol. Microbiol.">
        <title>The Global Catalogue of Microorganisms (GCM) 10K type strain sequencing project: providing services to taxonomists for standard genome sequencing and annotation.</title>
        <authorList>
            <consortium name="The Broad Institute Genomics Platform"/>
            <consortium name="The Broad Institute Genome Sequencing Center for Infectious Disease"/>
            <person name="Wu L."/>
            <person name="Ma J."/>
        </authorList>
    </citation>
    <scope>NUCLEOTIDE SEQUENCE [LARGE SCALE GENOMIC DNA]</scope>
    <source>
        <strain evidence="3">JCM 3399</strain>
    </source>
</reference>
<evidence type="ECO:0000313" key="3">
    <source>
        <dbReference type="Proteomes" id="UP000654471"/>
    </source>
</evidence>
<gene>
    <name evidence="2" type="ORF">GCM10010211_67930</name>
</gene>
<dbReference type="Proteomes" id="UP000654471">
    <property type="component" value="Unassembled WGS sequence"/>
</dbReference>
<evidence type="ECO:0000256" key="1">
    <source>
        <dbReference type="SAM" id="MobiDB-lite"/>
    </source>
</evidence>
<accession>A0ABQ2VJN1</accession>
<dbReference type="SUPFAM" id="SSF51230">
    <property type="entry name" value="Single hybrid motif"/>
    <property type="match status" value="1"/>
</dbReference>
<evidence type="ECO:0000313" key="2">
    <source>
        <dbReference type="EMBL" id="GGU91561.1"/>
    </source>
</evidence>